<protein>
    <submittedName>
        <fullName evidence="1">Uncharacterized protein</fullName>
    </submittedName>
</protein>
<name>A0AAV4PYL9_9ARAC</name>
<organism evidence="1 2">
    <name type="scientific">Caerostris darwini</name>
    <dbReference type="NCBI Taxonomy" id="1538125"/>
    <lineage>
        <taxon>Eukaryota</taxon>
        <taxon>Metazoa</taxon>
        <taxon>Ecdysozoa</taxon>
        <taxon>Arthropoda</taxon>
        <taxon>Chelicerata</taxon>
        <taxon>Arachnida</taxon>
        <taxon>Araneae</taxon>
        <taxon>Araneomorphae</taxon>
        <taxon>Entelegynae</taxon>
        <taxon>Araneoidea</taxon>
        <taxon>Araneidae</taxon>
        <taxon>Caerostris</taxon>
    </lineage>
</organism>
<evidence type="ECO:0000313" key="1">
    <source>
        <dbReference type="EMBL" id="GIY02518.1"/>
    </source>
</evidence>
<sequence length="161" mass="17827">MPESLSTIAYKKTSNISFITKGRKLDLVILAAELGEKDGGDLRVIDLWGLIKKFPANIEFMKNVLDNIIAERLNVKALMAEWLALWCSVPQVSGSNSGVAMGVCSGSESILNHKECWFAYLLNVLPNSIVQLIAGEAEDKVQKTTKLRFKLTMSYSQPFTT</sequence>
<dbReference type="EMBL" id="BPLQ01003679">
    <property type="protein sequence ID" value="GIY02518.1"/>
    <property type="molecule type" value="Genomic_DNA"/>
</dbReference>
<gene>
    <name evidence="1" type="ORF">CDAR_509561</name>
</gene>
<dbReference type="Proteomes" id="UP001054837">
    <property type="component" value="Unassembled WGS sequence"/>
</dbReference>
<proteinExistence type="predicted"/>
<evidence type="ECO:0000313" key="2">
    <source>
        <dbReference type="Proteomes" id="UP001054837"/>
    </source>
</evidence>
<keyword evidence="2" id="KW-1185">Reference proteome</keyword>
<accession>A0AAV4PYL9</accession>
<dbReference type="AlphaFoldDB" id="A0AAV4PYL9"/>
<comment type="caution">
    <text evidence="1">The sequence shown here is derived from an EMBL/GenBank/DDBJ whole genome shotgun (WGS) entry which is preliminary data.</text>
</comment>
<reference evidence="1 2" key="1">
    <citation type="submission" date="2021-06" db="EMBL/GenBank/DDBJ databases">
        <title>Caerostris darwini draft genome.</title>
        <authorList>
            <person name="Kono N."/>
            <person name="Arakawa K."/>
        </authorList>
    </citation>
    <scope>NUCLEOTIDE SEQUENCE [LARGE SCALE GENOMIC DNA]</scope>
</reference>